<reference evidence="1" key="1">
    <citation type="submission" date="2022-08" db="EMBL/GenBank/DDBJ databases">
        <title>Genome Sequence of Pycnoporus sanguineus.</title>
        <authorList>
            <person name="Buettner E."/>
        </authorList>
    </citation>
    <scope>NUCLEOTIDE SEQUENCE</scope>
    <source>
        <strain evidence="1">CG-C14</strain>
    </source>
</reference>
<gene>
    <name evidence="1" type="ORF">NUW54_g240</name>
</gene>
<accession>A0ACC1QBK8</accession>
<dbReference type="Proteomes" id="UP001144978">
    <property type="component" value="Unassembled WGS sequence"/>
</dbReference>
<keyword evidence="2" id="KW-1185">Reference proteome</keyword>
<evidence type="ECO:0000313" key="1">
    <source>
        <dbReference type="EMBL" id="KAJ3018818.1"/>
    </source>
</evidence>
<protein>
    <submittedName>
        <fullName evidence="1">Uncharacterized protein</fullName>
    </submittedName>
</protein>
<proteinExistence type="predicted"/>
<name>A0ACC1QBK8_9APHY</name>
<dbReference type="EMBL" id="JANSHE010000029">
    <property type="protein sequence ID" value="KAJ3018818.1"/>
    <property type="molecule type" value="Genomic_DNA"/>
</dbReference>
<evidence type="ECO:0000313" key="2">
    <source>
        <dbReference type="Proteomes" id="UP001144978"/>
    </source>
</evidence>
<comment type="caution">
    <text evidence="1">The sequence shown here is derived from an EMBL/GenBank/DDBJ whole genome shotgun (WGS) entry which is preliminary data.</text>
</comment>
<sequence length="139" mass="15272">MSLPVRVGSRMPGAPKVLSSPNRSKKQPTAVHSDASSDAESSHSHHEYGLLDLDEPMKCSFREGESVWIRLKDSAHWVPGALSVKGARTTATREGTGVAYPVQYKKDGKTRRDYFAPQNGELKPDTPEVRELLAEGGWL</sequence>
<organism evidence="1 2">
    <name type="scientific">Trametes sanguinea</name>
    <dbReference type="NCBI Taxonomy" id="158606"/>
    <lineage>
        <taxon>Eukaryota</taxon>
        <taxon>Fungi</taxon>
        <taxon>Dikarya</taxon>
        <taxon>Basidiomycota</taxon>
        <taxon>Agaricomycotina</taxon>
        <taxon>Agaricomycetes</taxon>
        <taxon>Polyporales</taxon>
        <taxon>Polyporaceae</taxon>
        <taxon>Trametes</taxon>
    </lineage>
</organism>